<dbReference type="PANTHER" id="PTHR31152:SF1">
    <property type="entry name" value="PLAC8 FAMILY PROTEIN"/>
    <property type="match status" value="1"/>
</dbReference>
<comment type="caution">
    <text evidence="1">The sequence shown here is derived from an EMBL/GenBank/DDBJ whole genome shotgun (WGS) entry which is preliminary data.</text>
</comment>
<dbReference type="PANTHER" id="PTHR31152">
    <property type="entry name" value="PLAC8 FAMILY PROTEIN"/>
    <property type="match status" value="1"/>
</dbReference>
<gene>
    <name evidence="1" type="ORF">PCOR1329_LOCUS43054</name>
</gene>
<accession>A0ABN9TWR4</accession>
<name>A0ABN9TWR4_9DINO</name>
<keyword evidence="2" id="KW-1185">Reference proteome</keyword>
<evidence type="ECO:0000313" key="2">
    <source>
        <dbReference type="Proteomes" id="UP001189429"/>
    </source>
</evidence>
<dbReference type="Proteomes" id="UP001189429">
    <property type="component" value="Unassembled WGS sequence"/>
</dbReference>
<organism evidence="1 2">
    <name type="scientific">Prorocentrum cordatum</name>
    <dbReference type="NCBI Taxonomy" id="2364126"/>
    <lineage>
        <taxon>Eukaryota</taxon>
        <taxon>Sar</taxon>
        <taxon>Alveolata</taxon>
        <taxon>Dinophyceae</taxon>
        <taxon>Prorocentrales</taxon>
        <taxon>Prorocentraceae</taxon>
        <taxon>Prorocentrum</taxon>
    </lineage>
</organism>
<evidence type="ECO:0000313" key="1">
    <source>
        <dbReference type="EMBL" id="CAK0850741.1"/>
    </source>
</evidence>
<reference evidence="1" key="1">
    <citation type="submission" date="2023-10" db="EMBL/GenBank/DDBJ databases">
        <authorList>
            <person name="Chen Y."/>
            <person name="Shah S."/>
            <person name="Dougan E. K."/>
            <person name="Thang M."/>
            <person name="Chan C."/>
        </authorList>
    </citation>
    <scope>NUCLEOTIDE SEQUENCE [LARGE SCALE GENOMIC DNA]</scope>
</reference>
<evidence type="ECO:0008006" key="3">
    <source>
        <dbReference type="Google" id="ProtNLM"/>
    </source>
</evidence>
<dbReference type="EMBL" id="CAUYUJ010015172">
    <property type="protein sequence ID" value="CAK0850741.1"/>
    <property type="molecule type" value="Genomic_DNA"/>
</dbReference>
<protein>
    <recommendedName>
        <fullName evidence="3">Phospholipid scramblase</fullName>
    </recommendedName>
</protein>
<proteinExistence type="predicted"/>
<sequence length="288" mass="30843">MPSTRWSMHMCTFEIRCRRTVSAATPAARDLGQQLSEGGRGSRRGMPIKQEVVEQLTGKWQIGLFEAPIKAPHWCLAGCCCCCCMVGKQRGDILEVIGEPYVCCGGMFPCGPLSEPQDQNCMWAEAFCCTSCAISANRFLIQTRFDRENTCCDDCILWTVCLASWAVCLVQCVGFDVPQEVENVVDCMVMSVNGCMLAQQQHELEHVRSTGFTGVNPAIKCMLAPNQQHMISQGGAGMAMAAGAAVGGGAGGAVGYSAYGGQPGYGKPQQQTIGQPLANGIVQGHVVR</sequence>